<organism evidence="3 4">
    <name type="scientific">Penicilliopsis zonata CBS 506.65</name>
    <dbReference type="NCBI Taxonomy" id="1073090"/>
    <lineage>
        <taxon>Eukaryota</taxon>
        <taxon>Fungi</taxon>
        <taxon>Dikarya</taxon>
        <taxon>Ascomycota</taxon>
        <taxon>Pezizomycotina</taxon>
        <taxon>Eurotiomycetes</taxon>
        <taxon>Eurotiomycetidae</taxon>
        <taxon>Eurotiales</taxon>
        <taxon>Aspergillaceae</taxon>
        <taxon>Penicilliopsis</taxon>
    </lineage>
</organism>
<protein>
    <recommendedName>
        <fullName evidence="2">Carboxylesterase type B domain-containing protein</fullName>
    </recommendedName>
</protein>
<dbReference type="VEuPathDB" id="FungiDB:ASPZODRAFT_1299585"/>
<keyword evidence="4" id="KW-1185">Reference proteome</keyword>
<evidence type="ECO:0000256" key="1">
    <source>
        <dbReference type="SAM" id="SignalP"/>
    </source>
</evidence>
<accession>A0A1L9S6D9</accession>
<dbReference type="InterPro" id="IPR050309">
    <property type="entry name" value="Type-B_Carboxylest/Lipase"/>
</dbReference>
<sequence>MVRLTTLTLLAGAVSLSSQSEAPYYANLTWESPRTLSNWSNLTVETQTGTFIGMYNDTYPNVRQFLRVPYAQPPVGDLRFLPPQKPFRSNKRIDSTRYGPACAQYVGSTLSLWNEYEPPNQLLSIGERLDQPSTAWSSAEDCLSMAVWTPAYANKTSKLPVALFLPGGGGTTGGIEVPSQLPAHWVSRSQEHIVVTMNYRLNIFGNPKSRALNETSISLLDVRAAMEWAYENIEAFGGDPENIMLWGQSQGAILTHLYTLAFPDDPLASKFGIMSMGDSGLVDVSTTEDVYEDFDIVAKALGCNYGDDAEAELECMRQISWVQLEEFINRYDGTPSISFGDYIPDERYIFSNSTERYVMGKVARGPAIRSDVAREWPSDNVTSILVGQEFSDCLARSDSELRASLGLDTYRYYYAGNFSNISPVPWLGAFHWTDMLMVFGTYMLDVGEIPQLEVDTSQTMQDYILAFLKDPTTLPSTVGWPVFDAEATDGGLILEFGNGTAVKNITGDWLDGGCWNSSIPLRIYG</sequence>
<dbReference type="OrthoDB" id="408631at2759"/>
<evidence type="ECO:0000313" key="4">
    <source>
        <dbReference type="Proteomes" id="UP000184188"/>
    </source>
</evidence>
<feature type="domain" description="Carboxylesterase type B" evidence="2">
    <location>
        <begin position="42"/>
        <end position="342"/>
    </location>
</feature>
<reference evidence="4" key="1">
    <citation type="journal article" date="2017" name="Genome Biol.">
        <title>Comparative genomics reveals high biological diversity and specific adaptations in the industrially and medically important fungal genus Aspergillus.</title>
        <authorList>
            <person name="de Vries R.P."/>
            <person name="Riley R."/>
            <person name="Wiebenga A."/>
            <person name="Aguilar-Osorio G."/>
            <person name="Amillis S."/>
            <person name="Uchima C.A."/>
            <person name="Anderluh G."/>
            <person name="Asadollahi M."/>
            <person name="Askin M."/>
            <person name="Barry K."/>
            <person name="Battaglia E."/>
            <person name="Bayram O."/>
            <person name="Benocci T."/>
            <person name="Braus-Stromeyer S.A."/>
            <person name="Caldana C."/>
            <person name="Canovas D."/>
            <person name="Cerqueira G.C."/>
            <person name="Chen F."/>
            <person name="Chen W."/>
            <person name="Choi C."/>
            <person name="Clum A."/>
            <person name="Dos Santos R.A."/>
            <person name="Damasio A.R."/>
            <person name="Diallinas G."/>
            <person name="Emri T."/>
            <person name="Fekete E."/>
            <person name="Flipphi M."/>
            <person name="Freyberg S."/>
            <person name="Gallo A."/>
            <person name="Gournas C."/>
            <person name="Habgood R."/>
            <person name="Hainaut M."/>
            <person name="Harispe M.L."/>
            <person name="Henrissat B."/>
            <person name="Hilden K.S."/>
            <person name="Hope R."/>
            <person name="Hossain A."/>
            <person name="Karabika E."/>
            <person name="Karaffa L."/>
            <person name="Karanyi Z."/>
            <person name="Krasevec N."/>
            <person name="Kuo A."/>
            <person name="Kusch H."/>
            <person name="LaButti K."/>
            <person name="Lagendijk E.L."/>
            <person name="Lapidus A."/>
            <person name="Levasseur A."/>
            <person name="Lindquist E."/>
            <person name="Lipzen A."/>
            <person name="Logrieco A.F."/>
            <person name="MacCabe A."/>
            <person name="Maekelae M.R."/>
            <person name="Malavazi I."/>
            <person name="Melin P."/>
            <person name="Meyer V."/>
            <person name="Mielnichuk N."/>
            <person name="Miskei M."/>
            <person name="Molnar A.P."/>
            <person name="Mule G."/>
            <person name="Ngan C.Y."/>
            <person name="Orejas M."/>
            <person name="Orosz E."/>
            <person name="Ouedraogo J.P."/>
            <person name="Overkamp K.M."/>
            <person name="Park H.-S."/>
            <person name="Perrone G."/>
            <person name="Piumi F."/>
            <person name="Punt P.J."/>
            <person name="Ram A.F."/>
            <person name="Ramon A."/>
            <person name="Rauscher S."/>
            <person name="Record E."/>
            <person name="Riano-Pachon D.M."/>
            <person name="Robert V."/>
            <person name="Roehrig J."/>
            <person name="Ruller R."/>
            <person name="Salamov A."/>
            <person name="Salih N.S."/>
            <person name="Samson R.A."/>
            <person name="Sandor E."/>
            <person name="Sanguinetti M."/>
            <person name="Schuetze T."/>
            <person name="Sepcic K."/>
            <person name="Shelest E."/>
            <person name="Sherlock G."/>
            <person name="Sophianopoulou V."/>
            <person name="Squina F.M."/>
            <person name="Sun H."/>
            <person name="Susca A."/>
            <person name="Todd R.B."/>
            <person name="Tsang A."/>
            <person name="Unkles S.E."/>
            <person name="van de Wiele N."/>
            <person name="van Rossen-Uffink D."/>
            <person name="Oliveira J.V."/>
            <person name="Vesth T.C."/>
            <person name="Visser J."/>
            <person name="Yu J.-H."/>
            <person name="Zhou M."/>
            <person name="Andersen M.R."/>
            <person name="Archer D.B."/>
            <person name="Baker S.E."/>
            <person name="Benoit I."/>
            <person name="Brakhage A.A."/>
            <person name="Braus G.H."/>
            <person name="Fischer R."/>
            <person name="Frisvad J.C."/>
            <person name="Goldman G.H."/>
            <person name="Houbraken J."/>
            <person name="Oakley B."/>
            <person name="Pocsi I."/>
            <person name="Scazzocchio C."/>
            <person name="Seiboth B."/>
            <person name="vanKuyk P.A."/>
            <person name="Wortman J."/>
            <person name="Dyer P.S."/>
            <person name="Grigoriev I.V."/>
        </authorList>
    </citation>
    <scope>NUCLEOTIDE SEQUENCE [LARGE SCALE GENOMIC DNA]</scope>
    <source>
        <strain evidence="4">CBS 506.65</strain>
    </source>
</reference>
<dbReference type="Pfam" id="PF00135">
    <property type="entry name" value="COesterase"/>
    <property type="match status" value="1"/>
</dbReference>
<dbReference type="SUPFAM" id="SSF53474">
    <property type="entry name" value="alpha/beta-Hydrolases"/>
    <property type="match status" value="1"/>
</dbReference>
<dbReference type="RefSeq" id="XP_022577254.1">
    <property type="nucleotide sequence ID" value="XM_022722394.1"/>
</dbReference>
<gene>
    <name evidence="3" type="ORF">ASPZODRAFT_1299585</name>
</gene>
<evidence type="ECO:0000259" key="2">
    <source>
        <dbReference type="Pfam" id="PF00135"/>
    </source>
</evidence>
<feature type="chain" id="PRO_5012566915" description="Carboxylesterase type B domain-containing protein" evidence="1">
    <location>
        <begin position="20"/>
        <end position="525"/>
    </location>
</feature>
<dbReference type="STRING" id="1073090.A0A1L9S6D9"/>
<dbReference type="GeneID" id="34608859"/>
<dbReference type="AlphaFoldDB" id="A0A1L9S6D9"/>
<dbReference type="InterPro" id="IPR029058">
    <property type="entry name" value="AB_hydrolase_fold"/>
</dbReference>
<name>A0A1L9S6D9_9EURO</name>
<proteinExistence type="predicted"/>
<feature type="signal peptide" evidence="1">
    <location>
        <begin position="1"/>
        <end position="19"/>
    </location>
</feature>
<dbReference type="Gene3D" id="3.40.50.1820">
    <property type="entry name" value="alpha/beta hydrolase"/>
    <property type="match status" value="2"/>
</dbReference>
<evidence type="ECO:0000313" key="3">
    <source>
        <dbReference type="EMBL" id="OJJ42744.1"/>
    </source>
</evidence>
<dbReference type="InterPro" id="IPR002018">
    <property type="entry name" value="CarbesteraseB"/>
</dbReference>
<dbReference type="EMBL" id="KV878357">
    <property type="protein sequence ID" value="OJJ42744.1"/>
    <property type="molecule type" value="Genomic_DNA"/>
</dbReference>
<dbReference type="PANTHER" id="PTHR11559">
    <property type="entry name" value="CARBOXYLESTERASE"/>
    <property type="match status" value="1"/>
</dbReference>
<dbReference type="Proteomes" id="UP000184188">
    <property type="component" value="Unassembled WGS sequence"/>
</dbReference>
<keyword evidence="1" id="KW-0732">Signal</keyword>